<dbReference type="InterPro" id="IPR027417">
    <property type="entry name" value="P-loop_NTPase"/>
</dbReference>
<organism evidence="2">
    <name type="scientific">marine sediment metagenome</name>
    <dbReference type="NCBI Taxonomy" id="412755"/>
    <lineage>
        <taxon>unclassified sequences</taxon>
        <taxon>metagenomes</taxon>
        <taxon>ecological metagenomes</taxon>
    </lineage>
</organism>
<dbReference type="GO" id="GO:0030163">
    <property type="term" value="P:protein catabolic process"/>
    <property type="evidence" value="ECO:0007669"/>
    <property type="project" value="InterPro"/>
</dbReference>
<comment type="caution">
    <text evidence="2">The sequence shown here is derived from an EMBL/GenBank/DDBJ whole genome shotgun (WGS) entry which is preliminary data.</text>
</comment>
<accession>X1M5W9</accession>
<dbReference type="AlphaFoldDB" id="X1M5W9"/>
<name>X1M5W9_9ZZZZ</name>
<sequence length="160" mass="18100">IARDYLIPKLLKELGLEGEHIVFKDDALYEIIRHYTKESGVRELERQISSMLRKTAVQLVEGKKLRRLTFTKAKVHKLLGAQKFVGTNIKPHPTVGYAVGLAWTELGELLLTPGVRKLPLALPALPACMKKAMKNYRKVPWAVLSMISRLNIRMKPANGF</sequence>
<evidence type="ECO:0000313" key="2">
    <source>
        <dbReference type="EMBL" id="GAI26992.1"/>
    </source>
</evidence>
<gene>
    <name evidence="2" type="ORF">S06H3_37882</name>
</gene>
<dbReference type="GO" id="GO:0005524">
    <property type="term" value="F:ATP binding"/>
    <property type="evidence" value="ECO:0007669"/>
    <property type="project" value="InterPro"/>
</dbReference>
<dbReference type="Gene3D" id="1.10.8.60">
    <property type="match status" value="1"/>
</dbReference>
<proteinExistence type="predicted"/>
<evidence type="ECO:0000259" key="1">
    <source>
        <dbReference type="Pfam" id="PF22667"/>
    </source>
</evidence>
<dbReference type="Pfam" id="PF22667">
    <property type="entry name" value="Lon_lid"/>
    <property type="match status" value="1"/>
</dbReference>
<dbReference type="InterPro" id="IPR054594">
    <property type="entry name" value="Lon_lid"/>
</dbReference>
<dbReference type="SUPFAM" id="SSF52540">
    <property type="entry name" value="P-loop containing nucleoside triphosphate hydrolases"/>
    <property type="match status" value="1"/>
</dbReference>
<dbReference type="GO" id="GO:0004176">
    <property type="term" value="F:ATP-dependent peptidase activity"/>
    <property type="evidence" value="ECO:0007669"/>
    <property type="project" value="InterPro"/>
</dbReference>
<dbReference type="InterPro" id="IPR027065">
    <property type="entry name" value="Lon_Prtase"/>
</dbReference>
<feature type="non-terminal residue" evidence="2">
    <location>
        <position position="1"/>
    </location>
</feature>
<feature type="domain" description="Lon protease AAA+ ATPase lid" evidence="1">
    <location>
        <begin position="12"/>
        <end position="64"/>
    </location>
</feature>
<dbReference type="GO" id="GO:0004252">
    <property type="term" value="F:serine-type endopeptidase activity"/>
    <property type="evidence" value="ECO:0007669"/>
    <property type="project" value="InterPro"/>
</dbReference>
<dbReference type="PANTHER" id="PTHR10046">
    <property type="entry name" value="ATP DEPENDENT LON PROTEASE FAMILY MEMBER"/>
    <property type="match status" value="1"/>
</dbReference>
<reference evidence="2" key="1">
    <citation type="journal article" date="2014" name="Front. Microbiol.">
        <title>High frequency of phylogenetically diverse reductive dehalogenase-homologous genes in deep subseafloor sedimentary metagenomes.</title>
        <authorList>
            <person name="Kawai M."/>
            <person name="Futagami T."/>
            <person name="Toyoda A."/>
            <person name="Takaki Y."/>
            <person name="Nishi S."/>
            <person name="Hori S."/>
            <person name="Arai W."/>
            <person name="Tsubouchi T."/>
            <person name="Morono Y."/>
            <person name="Uchiyama I."/>
            <person name="Ito T."/>
            <person name="Fujiyama A."/>
            <person name="Inagaki F."/>
            <person name="Takami H."/>
        </authorList>
    </citation>
    <scope>NUCLEOTIDE SEQUENCE</scope>
    <source>
        <strain evidence="2">Expedition CK06-06</strain>
    </source>
</reference>
<protein>
    <recommendedName>
        <fullName evidence="1">Lon protease AAA+ ATPase lid domain-containing protein</fullName>
    </recommendedName>
</protein>
<dbReference type="EMBL" id="BARV01023049">
    <property type="protein sequence ID" value="GAI26992.1"/>
    <property type="molecule type" value="Genomic_DNA"/>
</dbReference>